<organism evidence="2 3">
    <name type="scientific">Nesterenkonia aethiopica</name>
    <dbReference type="NCBI Taxonomy" id="269144"/>
    <lineage>
        <taxon>Bacteria</taxon>
        <taxon>Bacillati</taxon>
        <taxon>Actinomycetota</taxon>
        <taxon>Actinomycetes</taxon>
        <taxon>Micrococcales</taxon>
        <taxon>Micrococcaceae</taxon>
        <taxon>Nesterenkonia</taxon>
    </lineage>
</organism>
<evidence type="ECO:0000313" key="3">
    <source>
        <dbReference type="Proteomes" id="UP001500236"/>
    </source>
</evidence>
<sequence>MPTGSTLSPATTTPGPRSALAAGAMVLALLATGCAAEDDGATDTPGDEDTVQVEAPEDETDVEDDAEAESQETNAEETETEETEADGASDVSVETVGESPHAFVTGQAPEGPAVDVSGELIIGPGGYMALAQDGQPQVLVFDEDTEFSFRDGAPSVTTPEHGTIEVGEEVEFSGVEHPLDDIDGIPSQRLGGADQQVLFVTGD</sequence>
<evidence type="ECO:0000256" key="1">
    <source>
        <dbReference type="SAM" id="MobiDB-lite"/>
    </source>
</evidence>
<dbReference type="EMBL" id="BAAAVT010000020">
    <property type="protein sequence ID" value="GAA3073722.1"/>
    <property type="molecule type" value="Genomic_DNA"/>
</dbReference>
<proteinExistence type="predicted"/>
<dbReference type="RefSeq" id="WP_344683310.1">
    <property type="nucleotide sequence ID" value="NZ_BAAAVT010000020.1"/>
</dbReference>
<feature type="region of interest" description="Disordered" evidence="1">
    <location>
        <begin position="37"/>
        <end position="93"/>
    </location>
</feature>
<reference evidence="3" key="1">
    <citation type="journal article" date="2019" name="Int. J. Syst. Evol. Microbiol.">
        <title>The Global Catalogue of Microorganisms (GCM) 10K type strain sequencing project: providing services to taxonomists for standard genome sequencing and annotation.</title>
        <authorList>
            <consortium name="The Broad Institute Genomics Platform"/>
            <consortium name="The Broad Institute Genome Sequencing Center for Infectious Disease"/>
            <person name="Wu L."/>
            <person name="Ma J."/>
        </authorList>
    </citation>
    <scope>NUCLEOTIDE SEQUENCE [LARGE SCALE GENOMIC DNA]</scope>
    <source>
        <strain evidence="3">JCM 14309</strain>
    </source>
</reference>
<evidence type="ECO:0008006" key="4">
    <source>
        <dbReference type="Google" id="ProtNLM"/>
    </source>
</evidence>
<evidence type="ECO:0000313" key="2">
    <source>
        <dbReference type="EMBL" id="GAA3073722.1"/>
    </source>
</evidence>
<accession>A0ABP6M699</accession>
<feature type="compositionally biased region" description="Acidic residues" evidence="1">
    <location>
        <begin position="37"/>
        <end position="87"/>
    </location>
</feature>
<protein>
    <recommendedName>
        <fullName evidence="4">DUF5666 domain-containing protein</fullName>
    </recommendedName>
</protein>
<gene>
    <name evidence="2" type="ORF">GCM10010529_27070</name>
</gene>
<keyword evidence="3" id="KW-1185">Reference proteome</keyword>
<comment type="caution">
    <text evidence="2">The sequence shown here is derived from an EMBL/GenBank/DDBJ whole genome shotgun (WGS) entry which is preliminary data.</text>
</comment>
<dbReference type="Proteomes" id="UP001500236">
    <property type="component" value="Unassembled WGS sequence"/>
</dbReference>
<name>A0ABP6M699_9MICC</name>